<evidence type="ECO:0000256" key="2">
    <source>
        <dbReference type="ARBA" id="ARBA00022737"/>
    </source>
</evidence>
<comment type="caution">
    <text evidence="3">The sequence shown here is derived from an EMBL/GenBank/DDBJ whole genome shotgun (WGS) entry which is preliminary data.</text>
</comment>
<dbReference type="EMBL" id="JADGMS010000014">
    <property type="protein sequence ID" value="KAF9669339.1"/>
    <property type="molecule type" value="Genomic_DNA"/>
</dbReference>
<evidence type="ECO:0000313" key="3">
    <source>
        <dbReference type="EMBL" id="KAF9669339.1"/>
    </source>
</evidence>
<dbReference type="AlphaFoldDB" id="A0A835JIZ2"/>
<evidence type="ECO:0000256" key="1">
    <source>
        <dbReference type="ARBA" id="ARBA00022574"/>
    </source>
</evidence>
<keyword evidence="4" id="KW-1185">Reference proteome</keyword>
<keyword evidence="1" id="KW-0853">WD repeat</keyword>
<dbReference type="Proteomes" id="UP000657918">
    <property type="component" value="Unassembled WGS sequence"/>
</dbReference>
<protein>
    <submittedName>
        <fullName evidence="3">Uncharacterized protein</fullName>
    </submittedName>
</protein>
<organism evidence="3 4">
    <name type="scientific">Salix dunnii</name>
    <dbReference type="NCBI Taxonomy" id="1413687"/>
    <lineage>
        <taxon>Eukaryota</taxon>
        <taxon>Viridiplantae</taxon>
        <taxon>Streptophyta</taxon>
        <taxon>Embryophyta</taxon>
        <taxon>Tracheophyta</taxon>
        <taxon>Spermatophyta</taxon>
        <taxon>Magnoliopsida</taxon>
        <taxon>eudicotyledons</taxon>
        <taxon>Gunneridae</taxon>
        <taxon>Pentapetalae</taxon>
        <taxon>rosids</taxon>
        <taxon>fabids</taxon>
        <taxon>Malpighiales</taxon>
        <taxon>Salicaceae</taxon>
        <taxon>Saliceae</taxon>
        <taxon>Salix</taxon>
    </lineage>
</organism>
<keyword evidence="2" id="KW-0677">Repeat</keyword>
<dbReference type="PANTHER" id="PTHR22889">
    <property type="entry name" value="WD REPEAT-CONTAINING PROTEIN 89"/>
    <property type="match status" value="1"/>
</dbReference>
<dbReference type="PANTHER" id="PTHR22889:SF0">
    <property type="entry name" value="WD REPEAT-CONTAINING PROTEIN 89"/>
    <property type="match status" value="1"/>
</dbReference>
<name>A0A835JIZ2_9ROSI</name>
<accession>A0A835JIZ2</accession>
<gene>
    <name evidence="3" type="ORF">SADUNF_Sadunf14G0097400</name>
</gene>
<dbReference type="InterPro" id="IPR039328">
    <property type="entry name" value="WDR89"/>
</dbReference>
<proteinExistence type="predicted"/>
<sequence>MEIGEDKNRIALKLPRTGTAPPEMWIPIPGEEIYAGEFKVNHSILGTIPSSEPSIPTKSSDYSFPRMRSANMLGKRVYASAAFKSSPWVFVFQIHEKDDDVALSGERNSNPNKKVHFVPDNRNKLLSASVDGLMCIFNTDNGDINNDDDLGSVMHVGTSIGKEGCFGRTCLKLWCLTHIESLSIWDWKDSRNEANLLEARSLASDSWTLDHVDYFVDCHYPGEGDSLWLIGGTKAGALSYFPVNYKGVRAIGSPEAILGGGHKGVVRSVWPQVMHEGGTFPEPGHICMDRW</sequence>
<reference evidence="3 4" key="1">
    <citation type="submission" date="2020-10" db="EMBL/GenBank/DDBJ databases">
        <title>Plant Genome Project.</title>
        <authorList>
            <person name="Zhang R.-G."/>
        </authorList>
    </citation>
    <scope>NUCLEOTIDE SEQUENCE [LARGE SCALE GENOMIC DNA]</scope>
    <source>
        <strain evidence="3">FAFU-HL-1</strain>
        <tissue evidence="3">Leaf</tissue>
    </source>
</reference>
<dbReference type="OrthoDB" id="25131at2759"/>
<evidence type="ECO:0000313" key="4">
    <source>
        <dbReference type="Proteomes" id="UP000657918"/>
    </source>
</evidence>